<keyword evidence="3" id="KW-0804">Transcription</keyword>
<dbReference type="Pfam" id="PF00532">
    <property type="entry name" value="Peripla_BP_1"/>
    <property type="match status" value="1"/>
</dbReference>
<dbReference type="Gene3D" id="3.40.50.2300">
    <property type="match status" value="2"/>
</dbReference>
<feature type="domain" description="HTH lacI-type" evidence="4">
    <location>
        <begin position="13"/>
        <end position="67"/>
    </location>
</feature>
<accession>A0A4R2L6Z9</accession>
<dbReference type="InterPro" id="IPR010982">
    <property type="entry name" value="Lambda_DNA-bd_dom_sf"/>
</dbReference>
<dbReference type="InterPro" id="IPR000843">
    <property type="entry name" value="HTH_LacI"/>
</dbReference>
<dbReference type="SUPFAM" id="SSF53822">
    <property type="entry name" value="Periplasmic binding protein-like I"/>
    <property type="match status" value="1"/>
</dbReference>
<evidence type="ECO:0000259" key="4">
    <source>
        <dbReference type="PROSITE" id="PS50932"/>
    </source>
</evidence>
<dbReference type="EMBL" id="SLWY01000007">
    <property type="protein sequence ID" value="TCO81711.1"/>
    <property type="molecule type" value="Genomic_DNA"/>
</dbReference>
<evidence type="ECO:0000256" key="1">
    <source>
        <dbReference type="ARBA" id="ARBA00023015"/>
    </source>
</evidence>
<organism evidence="5 6">
    <name type="scientific">Plasticicumulans lactativorans</name>
    <dbReference type="NCBI Taxonomy" id="1133106"/>
    <lineage>
        <taxon>Bacteria</taxon>
        <taxon>Pseudomonadati</taxon>
        <taxon>Pseudomonadota</taxon>
        <taxon>Gammaproteobacteria</taxon>
        <taxon>Candidatus Competibacteraceae</taxon>
        <taxon>Plasticicumulans</taxon>
    </lineage>
</organism>
<proteinExistence type="predicted"/>
<dbReference type="SUPFAM" id="SSF47413">
    <property type="entry name" value="lambda repressor-like DNA-binding domains"/>
    <property type="match status" value="1"/>
</dbReference>
<evidence type="ECO:0000313" key="5">
    <source>
        <dbReference type="EMBL" id="TCO81711.1"/>
    </source>
</evidence>
<dbReference type="SMART" id="SM00354">
    <property type="entry name" value="HTH_LACI"/>
    <property type="match status" value="1"/>
</dbReference>
<evidence type="ECO:0000256" key="3">
    <source>
        <dbReference type="ARBA" id="ARBA00023163"/>
    </source>
</evidence>
<dbReference type="PANTHER" id="PTHR30146">
    <property type="entry name" value="LACI-RELATED TRANSCRIPTIONAL REPRESSOR"/>
    <property type="match status" value="1"/>
</dbReference>
<dbReference type="Gene3D" id="1.10.260.40">
    <property type="entry name" value="lambda repressor-like DNA-binding domains"/>
    <property type="match status" value="1"/>
</dbReference>
<dbReference type="Pfam" id="PF00356">
    <property type="entry name" value="LacI"/>
    <property type="match status" value="1"/>
</dbReference>
<keyword evidence="1" id="KW-0805">Transcription regulation</keyword>
<evidence type="ECO:0000256" key="2">
    <source>
        <dbReference type="ARBA" id="ARBA00023125"/>
    </source>
</evidence>
<keyword evidence="6" id="KW-1185">Reference proteome</keyword>
<name>A0A4R2L6Z9_9GAMM</name>
<dbReference type="PROSITE" id="PS50932">
    <property type="entry name" value="HTH_LACI_2"/>
    <property type="match status" value="1"/>
</dbReference>
<dbReference type="PANTHER" id="PTHR30146:SF109">
    <property type="entry name" value="HTH-TYPE TRANSCRIPTIONAL REGULATOR GALS"/>
    <property type="match status" value="1"/>
</dbReference>
<dbReference type="InterPro" id="IPR028082">
    <property type="entry name" value="Peripla_BP_I"/>
</dbReference>
<dbReference type="GO" id="GO:0000976">
    <property type="term" value="F:transcription cis-regulatory region binding"/>
    <property type="evidence" value="ECO:0007669"/>
    <property type="project" value="TreeGrafter"/>
</dbReference>
<sequence>MRKKMSEAAARKVTASDVAKRAGVSKWTVSRAFTEGASISPEAQERVLQVAAELGYRPNLLARSLTKKRTGIVGLVVDELENPNLFPILNEVTNQLQRKGYMSMLLNITSEHSDGSTLSLADQFQVDGLIFLGTLLNDELVQLAQDIRHIPLIVLYRNCDYPNIQVVATDGYRAGRDIAGLFIEQRFRRIGYMLGPFSQSTQLKRLEGFRDGLKEQGLEVEVILEARHYQRDCGFQALARYLDLTAPDARIEALFCENDILAIGALDALRARSDAIRMGVVGFDDIELAASPCYDLTTYRQPLELLVPEAIRRLTAEGEPAPKFLAPGQLVRRSSHLRR</sequence>
<dbReference type="OrthoDB" id="6619319at2"/>
<protein>
    <submittedName>
        <fullName evidence="5">LacI family transcriptional regulator</fullName>
    </submittedName>
</protein>
<keyword evidence="2" id="KW-0238">DNA-binding</keyword>
<reference evidence="5 6" key="1">
    <citation type="submission" date="2019-03" db="EMBL/GenBank/DDBJ databases">
        <title>Genomic Encyclopedia of Type Strains, Phase IV (KMG-IV): sequencing the most valuable type-strain genomes for metagenomic binning, comparative biology and taxonomic classification.</title>
        <authorList>
            <person name="Goeker M."/>
        </authorList>
    </citation>
    <scope>NUCLEOTIDE SEQUENCE [LARGE SCALE GENOMIC DNA]</scope>
    <source>
        <strain evidence="5 6">DSM 25287</strain>
    </source>
</reference>
<evidence type="ECO:0000313" key="6">
    <source>
        <dbReference type="Proteomes" id="UP000295765"/>
    </source>
</evidence>
<dbReference type="CDD" id="cd01392">
    <property type="entry name" value="HTH_LacI"/>
    <property type="match status" value="1"/>
</dbReference>
<dbReference type="InterPro" id="IPR001761">
    <property type="entry name" value="Peripla_BP/Lac1_sug-bd_dom"/>
</dbReference>
<dbReference type="AlphaFoldDB" id="A0A4R2L6Z9"/>
<dbReference type="GO" id="GO:0003700">
    <property type="term" value="F:DNA-binding transcription factor activity"/>
    <property type="evidence" value="ECO:0007669"/>
    <property type="project" value="TreeGrafter"/>
</dbReference>
<dbReference type="Proteomes" id="UP000295765">
    <property type="component" value="Unassembled WGS sequence"/>
</dbReference>
<comment type="caution">
    <text evidence="5">The sequence shown here is derived from an EMBL/GenBank/DDBJ whole genome shotgun (WGS) entry which is preliminary data.</text>
</comment>
<dbReference type="CDD" id="cd06278">
    <property type="entry name" value="PBP1_LacI-like"/>
    <property type="match status" value="1"/>
</dbReference>
<gene>
    <name evidence="5" type="ORF">EV699_107104</name>
</gene>